<sequence>MAHHDTLKGASSPAAAASSSSASSASTSSPHSISRRPKRTLASSRGGSSLFHMLVTMAATVVVSLAFLNPSLASAHDTISKRHPSFGLSPRELSKRALPATYNDFVAPLRKRLGTDNISAENLVDLNLSPPATCSTLNITWDPTKGTAPFTLAVFAELWFPLAIVNIPASYADPDLSLWLYQIELPQFQAGPIEVGNTPTIYAAITDSSGRMANTSSFITVDNSDTSCARDSTPLEFDTWSTGGPVQCHSWQLGWNVSGPNFVGPLVGMILPERRPPILLSPPENLILDADGTGGMNWTVAIPAGTYITYAMIDGGTGGSGGIGGKNLVGSDQYSNTACVLENPIGLATPTSTVAKMTVTPDLSTAIVTTANGVVTTIHTVIHNAGAGSGGGFGTGSIVGIALGLGAAAGILIALVFLTIYKRREKRRETRWEMPGGSDYPKGMPVDRRFVAKGNKKRGAEGGPTKNGPGSGLTLNIGNALGGGSNTDTPGASFARGQSLRGSFRSLGSSVYDPRVDLDSPSSSPPTPARPIMGEALYSDGSLRSADSTQPGFFSNRSRTEGLAHDERDTLIVANPSTSSPVDPFHGKRGSIGSPRGGSSNLASAYRSVLGTPEASAEGTYEDVQLHDRRPSRRSNSTGRDMPYRSASSGADSASNLSTYTPSSRGAIPRPRRGHSSRDDGAPPLPAFPEAYRRSPAPSSVGAANSHSTTPGGTLRSGNVMIHSDAGMLMDDRLSDDEEGGDQGELLELPPQYASLPARAHSTAGRPGASGGRAGGAAAGRHDSGAQTLSAATGAHAGRASAARNRPRGPTGDQKENEEGATLPSPMTGASIQDPFQEQTTPRRTQRNTGAGRGGAVSDGETEEDAAQRAERGTLDRFVGDEDDDAFWLPRGAG</sequence>
<feature type="compositionally biased region" description="Basic and acidic residues" evidence="1">
    <location>
        <begin position="866"/>
        <end position="880"/>
    </location>
</feature>
<dbReference type="GeneID" id="37016060"/>
<reference evidence="3 4" key="1">
    <citation type="journal article" date="2018" name="Mol. Biol. Evol.">
        <title>Broad Genomic Sampling Reveals a Smut Pathogenic Ancestry of the Fungal Clade Ustilaginomycotina.</title>
        <authorList>
            <person name="Kijpornyongpan T."/>
            <person name="Mondo S.J."/>
            <person name="Barry K."/>
            <person name="Sandor L."/>
            <person name="Lee J."/>
            <person name="Lipzen A."/>
            <person name="Pangilinan J."/>
            <person name="LaButti K."/>
            <person name="Hainaut M."/>
            <person name="Henrissat B."/>
            <person name="Grigoriev I.V."/>
            <person name="Spatafora J.W."/>
            <person name="Aime M.C."/>
        </authorList>
    </citation>
    <scope>NUCLEOTIDE SEQUENCE [LARGE SCALE GENOMIC DNA]</scope>
    <source>
        <strain evidence="3 4">MCA 4718</strain>
    </source>
</reference>
<feature type="compositionally biased region" description="Basic and acidic residues" evidence="1">
    <location>
        <begin position="558"/>
        <end position="570"/>
    </location>
</feature>
<feature type="region of interest" description="Disordered" evidence="1">
    <location>
        <begin position="511"/>
        <end position="719"/>
    </location>
</feature>
<feature type="compositionally biased region" description="Low complexity" evidence="1">
    <location>
        <begin position="790"/>
        <end position="804"/>
    </location>
</feature>
<feature type="region of interest" description="Disordered" evidence="1">
    <location>
        <begin position="1"/>
        <end position="44"/>
    </location>
</feature>
<dbReference type="OrthoDB" id="2552394at2759"/>
<evidence type="ECO:0000256" key="1">
    <source>
        <dbReference type="SAM" id="MobiDB-lite"/>
    </source>
</evidence>
<name>A0A316U4V6_9BASI</name>
<protein>
    <submittedName>
        <fullName evidence="3">Uncharacterized protein</fullName>
    </submittedName>
</protein>
<feature type="transmembrane region" description="Helical" evidence="2">
    <location>
        <begin position="398"/>
        <end position="421"/>
    </location>
</feature>
<keyword evidence="4" id="KW-1185">Reference proteome</keyword>
<dbReference type="EMBL" id="KZ819328">
    <property type="protein sequence ID" value="PWN20269.1"/>
    <property type="molecule type" value="Genomic_DNA"/>
</dbReference>
<keyword evidence="2" id="KW-0812">Transmembrane</keyword>
<feature type="compositionally biased region" description="Polar residues" evidence="1">
    <location>
        <begin position="646"/>
        <end position="664"/>
    </location>
</feature>
<accession>A0A316U4V6</accession>
<evidence type="ECO:0000256" key="2">
    <source>
        <dbReference type="SAM" id="Phobius"/>
    </source>
</evidence>
<dbReference type="STRING" id="1684307.A0A316U4V6"/>
<feature type="region of interest" description="Disordered" evidence="1">
    <location>
        <begin position="455"/>
        <end position="497"/>
    </location>
</feature>
<dbReference type="RefSeq" id="XP_025347429.1">
    <property type="nucleotide sequence ID" value="XM_025494326.1"/>
</dbReference>
<dbReference type="PANTHER" id="PTHR37487">
    <property type="entry name" value="CHROMOSOME 1, WHOLE GENOME SHOTGUN SEQUENCE"/>
    <property type="match status" value="1"/>
</dbReference>
<feature type="transmembrane region" description="Helical" evidence="2">
    <location>
        <begin position="49"/>
        <end position="68"/>
    </location>
</feature>
<feature type="compositionally biased region" description="Low complexity" evidence="1">
    <location>
        <begin position="10"/>
        <end position="32"/>
    </location>
</feature>
<evidence type="ECO:0000313" key="4">
    <source>
        <dbReference type="Proteomes" id="UP000245942"/>
    </source>
</evidence>
<evidence type="ECO:0000313" key="3">
    <source>
        <dbReference type="EMBL" id="PWN20269.1"/>
    </source>
</evidence>
<feature type="compositionally biased region" description="Low complexity" evidence="1">
    <location>
        <begin position="591"/>
        <end position="600"/>
    </location>
</feature>
<organism evidence="3 4">
    <name type="scientific">Pseudomicrostroma glucosiphilum</name>
    <dbReference type="NCBI Taxonomy" id="1684307"/>
    <lineage>
        <taxon>Eukaryota</taxon>
        <taxon>Fungi</taxon>
        <taxon>Dikarya</taxon>
        <taxon>Basidiomycota</taxon>
        <taxon>Ustilaginomycotina</taxon>
        <taxon>Exobasidiomycetes</taxon>
        <taxon>Microstromatales</taxon>
        <taxon>Microstromatales incertae sedis</taxon>
        <taxon>Pseudomicrostroma</taxon>
    </lineage>
</organism>
<dbReference type="AlphaFoldDB" id="A0A316U4V6"/>
<keyword evidence="2" id="KW-1133">Transmembrane helix</keyword>
<feature type="compositionally biased region" description="Polar residues" evidence="1">
    <location>
        <begin position="702"/>
        <end position="712"/>
    </location>
</feature>
<keyword evidence="2" id="KW-0472">Membrane</keyword>
<feature type="compositionally biased region" description="Polar residues" evidence="1">
    <location>
        <begin position="545"/>
        <end position="557"/>
    </location>
</feature>
<gene>
    <name evidence="3" type="ORF">BCV69DRAFT_299408</name>
</gene>
<feature type="region of interest" description="Disordered" evidence="1">
    <location>
        <begin position="732"/>
        <end position="894"/>
    </location>
</feature>
<feature type="compositionally biased region" description="Polar residues" evidence="1">
    <location>
        <begin position="828"/>
        <end position="849"/>
    </location>
</feature>
<feature type="compositionally biased region" description="Gly residues" evidence="1">
    <location>
        <begin position="768"/>
        <end position="778"/>
    </location>
</feature>
<dbReference type="PANTHER" id="PTHR37487:SF3">
    <property type="entry name" value="CLEAVAGE_POLYADENYLATION SPECIFICITY FACTOR A SUBUNIT N-TERMINAL DOMAIN-CONTAINING PROTEIN"/>
    <property type="match status" value="1"/>
</dbReference>
<proteinExistence type="predicted"/>
<dbReference type="Proteomes" id="UP000245942">
    <property type="component" value="Unassembled WGS sequence"/>
</dbReference>